<accession>A0A0A9HZD8</accession>
<organism evidence="1">
    <name type="scientific">Arundo donax</name>
    <name type="common">Giant reed</name>
    <name type="synonym">Donax arundinaceus</name>
    <dbReference type="NCBI Taxonomy" id="35708"/>
    <lineage>
        <taxon>Eukaryota</taxon>
        <taxon>Viridiplantae</taxon>
        <taxon>Streptophyta</taxon>
        <taxon>Embryophyta</taxon>
        <taxon>Tracheophyta</taxon>
        <taxon>Spermatophyta</taxon>
        <taxon>Magnoliopsida</taxon>
        <taxon>Liliopsida</taxon>
        <taxon>Poales</taxon>
        <taxon>Poaceae</taxon>
        <taxon>PACMAD clade</taxon>
        <taxon>Arundinoideae</taxon>
        <taxon>Arundineae</taxon>
        <taxon>Arundo</taxon>
    </lineage>
</organism>
<reference evidence="1" key="1">
    <citation type="submission" date="2014-09" db="EMBL/GenBank/DDBJ databases">
        <authorList>
            <person name="Magalhaes I.L.F."/>
            <person name="Oliveira U."/>
            <person name="Santos F.R."/>
            <person name="Vidigal T.H.D.A."/>
            <person name="Brescovit A.D."/>
            <person name="Santos A.J."/>
        </authorList>
    </citation>
    <scope>NUCLEOTIDE SEQUENCE</scope>
    <source>
        <tissue evidence="1">Shoot tissue taken approximately 20 cm above the soil surface</tissue>
    </source>
</reference>
<reference evidence="1" key="2">
    <citation type="journal article" date="2015" name="Data Brief">
        <title>Shoot transcriptome of the giant reed, Arundo donax.</title>
        <authorList>
            <person name="Barrero R.A."/>
            <person name="Guerrero F.D."/>
            <person name="Moolhuijzen P."/>
            <person name="Goolsby J.A."/>
            <person name="Tidwell J."/>
            <person name="Bellgard S.E."/>
            <person name="Bellgard M.I."/>
        </authorList>
    </citation>
    <scope>NUCLEOTIDE SEQUENCE</scope>
    <source>
        <tissue evidence="1">Shoot tissue taken approximately 20 cm above the soil surface</tissue>
    </source>
</reference>
<dbReference type="AlphaFoldDB" id="A0A0A9HZD8"/>
<dbReference type="EMBL" id="GBRH01159598">
    <property type="protein sequence ID" value="JAE38298.1"/>
    <property type="molecule type" value="Transcribed_RNA"/>
</dbReference>
<sequence length="62" mass="7098">MLSGIIPVKLFHTRSKVFRLGKLEKLTLVSSPLKLLLLRSMVMRFLQLLKVDGSSPDMLWSK</sequence>
<name>A0A0A9HZD8_ARUDO</name>
<proteinExistence type="predicted"/>
<protein>
    <submittedName>
        <fullName evidence="1">Uncharacterized protein</fullName>
    </submittedName>
</protein>
<evidence type="ECO:0000313" key="1">
    <source>
        <dbReference type="EMBL" id="JAE38298.1"/>
    </source>
</evidence>